<organism evidence="5 6">
    <name type="scientific">Anncaliia algerae PRA339</name>
    <dbReference type="NCBI Taxonomy" id="1288291"/>
    <lineage>
        <taxon>Eukaryota</taxon>
        <taxon>Fungi</taxon>
        <taxon>Fungi incertae sedis</taxon>
        <taxon>Microsporidia</taxon>
        <taxon>Tubulinosematoidea</taxon>
        <taxon>Tubulinosematidae</taxon>
        <taxon>Anncaliia</taxon>
    </lineage>
</organism>
<dbReference type="SUPFAM" id="SSF52540">
    <property type="entry name" value="P-loop containing nucleoside triphosphate hydrolases"/>
    <property type="match status" value="2"/>
</dbReference>
<dbReference type="InterPro" id="IPR027417">
    <property type="entry name" value="P-loop_NTPase"/>
</dbReference>
<dbReference type="OrthoDB" id="10254973at2759"/>
<dbReference type="STRING" id="1288291.A0A059EWN9"/>
<name>A0A059EWN9_9MICR</name>
<evidence type="ECO:0000256" key="1">
    <source>
        <dbReference type="ARBA" id="ARBA00010171"/>
    </source>
</evidence>
<dbReference type="GO" id="GO:0005634">
    <property type="term" value="C:nucleus"/>
    <property type="evidence" value="ECO:0007669"/>
    <property type="project" value="TreeGrafter"/>
</dbReference>
<feature type="non-terminal residue" evidence="5">
    <location>
        <position position="1"/>
    </location>
</feature>
<reference evidence="6" key="1">
    <citation type="submission" date="2013-02" db="EMBL/GenBank/DDBJ databases">
        <authorList>
            <consortium name="The Broad Institute Genome Sequencing Platform"/>
            <person name="Cuomo C."/>
            <person name="Becnel J."/>
            <person name="Sanscrainte N."/>
            <person name="Walker B."/>
            <person name="Young S.K."/>
            <person name="Zeng Q."/>
            <person name="Gargeya S."/>
            <person name="Fitzgerald M."/>
            <person name="Haas B."/>
            <person name="Abouelleil A."/>
            <person name="Alvarado L."/>
            <person name="Arachchi H.M."/>
            <person name="Berlin A.M."/>
            <person name="Chapman S.B."/>
            <person name="Dewar J."/>
            <person name="Goldberg J."/>
            <person name="Griggs A."/>
            <person name="Gujja S."/>
            <person name="Hansen M."/>
            <person name="Howarth C."/>
            <person name="Imamovic A."/>
            <person name="Larimer J."/>
            <person name="McCowan C."/>
            <person name="Murphy C."/>
            <person name="Neiman D."/>
            <person name="Pearson M."/>
            <person name="Priest M."/>
            <person name="Roberts A."/>
            <person name="Saif S."/>
            <person name="Shea T."/>
            <person name="Sisk P."/>
            <person name="Sykes S."/>
            <person name="Wortman J."/>
            <person name="Nusbaum C."/>
            <person name="Birren B."/>
        </authorList>
    </citation>
    <scope>NUCLEOTIDE SEQUENCE [LARGE SCALE GENOMIC DNA]</scope>
    <source>
        <strain evidence="6">PRA339</strain>
    </source>
</reference>
<sequence length="696" mass="82735">NLKNKIIETEKKISSIKIEEIRKNISNIKEIDELNEKLLDLEMHKSRLEYECKEMQFKADKLDRKKKEHGQEEHRRMEYLEKYHPDTFKAVEWLRRNKHLFIDEIIEPAILSLKVKDNRYIKEVETFLSFQILSSFICKNKEDFEKFVKILKEEKKLGINVLEKFKDKKRNILSKEELKSLGFDVMLIDLIEDKEEIIDMLNVCGHFYAIPVTKGTIDEEKVFLKYENIKRMAARNKYIEIKRSLYNKNDYVLCEIFLKSINLLSPHTTEDVSVILEEIKSLENIRNIKHKEFSKIMHEMEELKEVLEKKKIKLNEQNELANEMERRKNQREFLIKSVENYKVQIQSLEDFSDLEKEKEQIIEKITFEKEKITEFIKSLNETFKCQPIYANLLTIKKLEKKIVEKNNKTNLERNKKLQIEEEIRLLRNCQEEFKASRNDKCRELDKLKESLKKYPITDALKNKFSELPQCLSELDDLASHFIAKLEFYDCDPQSAKDYKEKEKELQKIVHELNKLENKSEMIEGKTNNLKNEVINKIQSFIAPLNQKFSLLFKEFNCEGKINFEHECLESTDWKLNILVKFRENSRLELLTSYRQSGGEKSLTTILFLLALQSVSPAPFRLVDEINQGMDKYNEKLVHNTLVSLCKLDSSQFFIITPKIVPGLEFSENMKVHIVFSGNFEKKNSSFVNYKIKYLGE</sequence>
<dbReference type="HOGENOM" id="CLU_004969_2_1_1"/>
<dbReference type="VEuPathDB" id="MicrosporidiaDB:H312_03498"/>
<protein>
    <recommendedName>
        <fullName evidence="2">Structural maintenance of chromosomes protein 5</fullName>
    </recommendedName>
</protein>
<keyword evidence="3 4" id="KW-0175">Coiled coil</keyword>
<evidence type="ECO:0000256" key="3">
    <source>
        <dbReference type="ARBA" id="ARBA00023054"/>
    </source>
</evidence>
<dbReference type="GO" id="GO:0030915">
    <property type="term" value="C:Smc5-Smc6 complex"/>
    <property type="evidence" value="ECO:0007669"/>
    <property type="project" value="TreeGrafter"/>
</dbReference>
<evidence type="ECO:0000256" key="2">
    <source>
        <dbReference type="ARBA" id="ARBA00018687"/>
    </source>
</evidence>
<comment type="similarity">
    <text evidence="1">Belongs to the SMC family. SMC5 subfamily.</text>
</comment>
<dbReference type="GO" id="GO:0000724">
    <property type="term" value="P:double-strand break repair via homologous recombination"/>
    <property type="evidence" value="ECO:0007669"/>
    <property type="project" value="TreeGrafter"/>
</dbReference>
<gene>
    <name evidence="5" type="ORF">H312_03498</name>
</gene>
<feature type="coiled-coil region" evidence="4">
    <location>
        <begin position="290"/>
        <end position="327"/>
    </location>
</feature>
<dbReference type="PANTHER" id="PTHR45916:SF1">
    <property type="entry name" value="STRUCTURAL MAINTENANCE OF CHROMOSOMES PROTEIN 5"/>
    <property type="match status" value="1"/>
</dbReference>
<dbReference type="GO" id="GO:0003697">
    <property type="term" value="F:single-stranded DNA binding"/>
    <property type="evidence" value="ECO:0007669"/>
    <property type="project" value="TreeGrafter"/>
</dbReference>
<evidence type="ECO:0000256" key="4">
    <source>
        <dbReference type="SAM" id="Coils"/>
    </source>
</evidence>
<dbReference type="AlphaFoldDB" id="A0A059EWN9"/>
<accession>A0A059EWN9</accession>
<reference evidence="5 6" key="2">
    <citation type="submission" date="2014-03" db="EMBL/GenBank/DDBJ databases">
        <title>The Genome Sequence of Anncaliia algerae insect isolate PRA339.</title>
        <authorList>
            <consortium name="The Broad Institute Genome Sequencing Platform"/>
            <consortium name="The Broad Institute Genome Sequencing Center for Infectious Disease"/>
            <person name="Cuomo C."/>
            <person name="Becnel J."/>
            <person name="Sanscrainte N."/>
            <person name="Walker B."/>
            <person name="Young S.K."/>
            <person name="Zeng Q."/>
            <person name="Gargeya S."/>
            <person name="Fitzgerald M."/>
            <person name="Haas B."/>
            <person name="Abouelleil A."/>
            <person name="Alvarado L."/>
            <person name="Arachchi H.M."/>
            <person name="Berlin A.M."/>
            <person name="Chapman S.B."/>
            <person name="Dewar J."/>
            <person name="Goldberg J."/>
            <person name="Griggs A."/>
            <person name="Gujja S."/>
            <person name="Hansen M."/>
            <person name="Howarth C."/>
            <person name="Imamovic A."/>
            <person name="Larimer J."/>
            <person name="McCowan C."/>
            <person name="Murphy C."/>
            <person name="Neiman D."/>
            <person name="Pearson M."/>
            <person name="Priest M."/>
            <person name="Roberts A."/>
            <person name="Saif S."/>
            <person name="Shea T."/>
            <person name="Sisk P."/>
            <person name="Sykes S."/>
            <person name="Wortman J."/>
            <person name="Nusbaum C."/>
            <person name="Birren B."/>
        </authorList>
    </citation>
    <scope>NUCLEOTIDE SEQUENCE [LARGE SCALE GENOMIC DNA]</scope>
    <source>
        <strain evidence="5 6">PRA339</strain>
    </source>
</reference>
<dbReference type="Gene3D" id="3.40.50.300">
    <property type="entry name" value="P-loop containing nucleotide triphosphate hydrolases"/>
    <property type="match status" value="1"/>
</dbReference>
<dbReference type="Proteomes" id="UP000030655">
    <property type="component" value="Unassembled WGS sequence"/>
</dbReference>
<evidence type="ECO:0000313" key="6">
    <source>
        <dbReference type="Proteomes" id="UP000030655"/>
    </source>
</evidence>
<dbReference type="PANTHER" id="PTHR45916">
    <property type="entry name" value="STRUCTURAL MAINTENANCE OF CHROMOSOMES PROTEIN 5"/>
    <property type="match status" value="1"/>
</dbReference>
<feature type="coiled-coil region" evidence="4">
    <location>
        <begin position="495"/>
        <end position="532"/>
    </location>
</feature>
<evidence type="ECO:0000313" key="5">
    <source>
        <dbReference type="EMBL" id="KCZ79116.1"/>
    </source>
</evidence>
<proteinExistence type="inferred from homology"/>
<keyword evidence="6" id="KW-1185">Reference proteome</keyword>
<dbReference type="EMBL" id="KK365362">
    <property type="protein sequence ID" value="KCZ79116.1"/>
    <property type="molecule type" value="Genomic_DNA"/>
</dbReference>